<feature type="transmembrane region" description="Helical" evidence="1">
    <location>
        <begin position="12"/>
        <end position="32"/>
    </location>
</feature>
<dbReference type="RefSeq" id="WP_272740734.1">
    <property type="nucleotide sequence ID" value="NZ_JAQQKW010000003.1"/>
</dbReference>
<dbReference type="Proteomes" id="UP001216595">
    <property type="component" value="Unassembled WGS sequence"/>
</dbReference>
<protein>
    <submittedName>
        <fullName evidence="2">Uncharacterized protein</fullName>
    </submittedName>
</protein>
<evidence type="ECO:0000256" key="1">
    <source>
        <dbReference type="SAM" id="Phobius"/>
    </source>
</evidence>
<name>A0ABT5ICX1_9CAUL</name>
<accession>A0ABT5ICX1</accession>
<organism evidence="2 3">
    <name type="scientific">Asticcacaulis currens</name>
    <dbReference type="NCBI Taxonomy" id="2984210"/>
    <lineage>
        <taxon>Bacteria</taxon>
        <taxon>Pseudomonadati</taxon>
        <taxon>Pseudomonadota</taxon>
        <taxon>Alphaproteobacteria</taxon>
        <taxon>Caulobacterales</taxon>
        <taxon>Caulobacteraceae</taxon>
        <taxon>Asticcacaulis</taxon>
    </lineage>
</organism>
<gene>
    <name evidence="2" type="ORF">PQU94_06920</name>
</gene>
<keyword evidence="3" id="KW-1185">Reference proteome</keyword>
<dbReference type="EMBL" id="JAQQKW010000003">
    <property type="protein sequence ID" value="MDC7694013.1"/>
    <property type="molecule type" value="Genomic_DNA"/>
</dbReference>
<proteinExistence type="predicted"/>
<feature type="transmembrane region" description="Helical" evidence="1">
    <location>
        <begin position="130"/>
        <end position="152"/>
    </location>
</feature>
<evidence type="ECO:0000313" key="3">
    <source>
        <dbReference type="Proteomes" id="UP001216595"/>
    </source>
</evidence>
<keyword evidence="1" id="KW-0812">Transmembrane</keyword>
<feature type="transmembrane region" description="Helical" evidence="1">
    <location>
        <begin position="53"/>
        <end position="74"/>
    </location>
</feature>
<feature type="transmembrane region" description="Helical" evidence="1">
    <location>
        <begin position="98"/>
        <end position="118"/>
    </location>
</feature>
<evidence type="ECO:0000313" key="2">
    <source>
        <dbReference type="EMBL" id="MDC7694013.1"/>
    </source>
</evidence>
<sequence>MISFLSAYDIGLYYIYFLFLTTLLTVLGHIFLPSSGSPAAEEGPRKRKTGAHLYVYAFLIMVIVAGVSALEWLAMRQGVSIDRVTADLLSKYVMRLEAPIIMAVVFSLGFILLLIWLIESRKIFNGTYRHVLSGFIVFLLIVTPLAGVSYGFSKRVWWLMSADQTAAMPYWAGSQHVVLYRNGDLYLTPKL</sequence>
<keyword evidence="1" id="KW-0472">Membrane</keyword>
<keyword evidence="1" id="KW-1133">Transmembrane helix</keyword>
<reference evidence="2 3" key="1">
    <citation type="submission" date="2023-01" db="EMBL/GenBank/DDBJ databases">
        <title>Novel species of the genus Asticcacaulis isolated from rivers.</title>
        <authorList>
            <person name="Lu H."/>
        </authorList>
    </citation>
    <scope>NUCLEOTIDE SEQUENCE [LARGE SCALE GENOMIC DNA]</scope>
    <source>
        <strain evidence="2 3">DXS10W</strain>
    </source>
</reference>
<comment type="caution">
    <text evidence="2">The sequence shown here is derived from an EMBL/GenBank/DDBJ whole genome shotgun (WGS) entry which is preliminary data.</text>
</comment>